<dbReference type="Pfam" id="PF00118">
    <property type="entry name" value="Cpn60_TCP1"/>
    <property type="match status" value="1"/>
</dbReference>
<organism evidence="6 7">
    <name type="scientific">Candidatus Methanoperedens nitratireducens</name>
    <dbReference type="NCBI Taxonomy" id="1392998"/>
    <lineage>
        <taxon>Archaea</taxon>
        <taxon>Methanobacteriati</taxon>
        <taxon>Methanobacteriota</taxon>
        <taxon>Stenosarchaea group</taxon>
        <taxon>Methanomicrobia</taxon>
        <taxon>Methanosarcinales</taxon>
        <taxon>ANME-2 cluster</taxon>
        <taxon>Candidatus Methanoperedentaceae</taxon>
        <taxon>Candidatus Methanoperedens</taxon>
    </lineage>
</organism>
<dbReference type="NCBIfam" id="NF009488">
    <property type="entry name" value="PRK12850.1"/>
    <property type="match status" value="1"/>
</dbReference>
<dbReference type="Gene3D" id="3.30.260.10">
    <property type="entry name" value="TCP-1-like chaperonin intermediate domain"/>
    <property type="match status" value="1"/>
</dbReference>
<dbReference type="OrthoDB" id="106945at2157"/>
<dbReference type="NCBIfam" id="NF009487">
    <property type="entry name" value="PRK12849.1"/>
    <property type="match status" value="1"/>
</dbReference>
<reference evidence="7" key="1">
    <citation type="submission" date="2017-06" db="EMBL/GenBank/DDBJ databases">
        <authorList>
            <person name="Cremers G."/>
        </authorList>
    </citation>
    <scope>NUCLEOTIDE SEQUENCE [LARGE SCALE GENOMIC DNA]</scope>
</reference>
<keyword evidence="7" id="KW-1185">Reference proteome</keyword>
<evidence type="ECO:0000256" key="1">
    <source>
        <dbReference type="ARBA" id="ARBA00006607"/>
    </source>
</evidence>
<gene>
    <name evidence="6" type="primary">groL</name>
    <name evidence="6" type="ORF">MNV_1920004</name>
</gene>
<dbReference type="GO" id="GO:0140662">
    <property type="term" value="F:ATP-dependent protein folding chaperone"/>
    <property type="evidence" value="ECO:0007669"/>
    <property type="project" value="InterPro"/>
</dbReference>
<dbReference type="InterPro" id="IPR027409">
    <property type="entry name" value="GroEL-like_apical_dom_sf"/>
</dbReference>
<evidence type="ECO:0000313" key="7">
    <source>
        <dbReference type="Proteomes" id="UP000218615"/>
    </source>
</evidence>
<dbReference type="PROSITE" id="PS00296">
    <property type="entry name" value="CHAPERONINS_CPN60"/>
    <property type="match status" value="1"/>
</dbReference>
<dbReference type="NCBIfam" id="TIGR02348">
    <property type="entry name" value="GroEL"/>
    <property type="match status" value="1"/>
</dbReference>
<protein>
    <submittedName>
        <fullName evidence="6">Cpn60 chaperonin GroEL, large subunit of GroESL</fullName>
    </submittedName>
</protein>
<dbReference type="Gene3D" id="3.50.7.10">
    <property type="entry name" value="GroEL"/>
    <property type="match status" value="1"/>
</dbReference>
<dbReference type="RefSeq" id="WP_096204991.1">
    <property type="nucleotide sequence ID" value="NZ_FZMP01000104.1"/>
</dbReference>
<dbReference type="InterPro" id="IPR027413">
    <property type="entry name" value="GROEL-like_equatorial_sf"/>
</dbReference>
<dbReference type="GO" id="GO:0042026">
    <property type="term" value="P:protein refolding"/>
    <property type="evidence" value="ECO:0007669"/>
    <property type="project" value="InterPro"/>
</dbReference>
<dbReference type="AlphaFoldDB" id="A0A284VMY5"/>
<dbReference type="HAMAP" id="MF_00600">
    <property type="entry name" value="CH60"/>
    <property type="match status" value="1"/>
</dbReference>
<dbReference type="PANTHER" id="PTHR45633">
    <property type="entry name" value="60 KDA HEAT SHOCK PROTEIN, MITOCHONDRIAL"/>
    <property type="match status" value="1"/>
</dbReference>
<keyword evidence="3" id="KW-0067">ATP-binding</keyword>
<evidence type="ECO:0000256" key="3">
    <source>
        <dbReference type="ARBA" id="ARBA00022840"/>
    </source>
</evidence>
<dbReference type="EMBL" id="FZMP01000104">
    <property type="protein sequence ID" value="SNQ60588.1"/>
    <property type="molecule type" value="Genomic_DNA"/>
</dbReference>
<dbReference type="SUPFAM" id="SSF54849">
    <property type="entry name" value="GroEL-intermediate domain like"/>
    <property type="match status" value="1"/>
</dbReference>
<name>A0A284VMY5_9EURY</name>
<keyword evidence="4" id="KW-0143">Chaperone</keyword>
<evidence type="ECO:0000256" key="2">
    <source>
        <dbReference type="ARBA" id="ARBA00022741"/>
    </source>
</evidence>
<dbReference type="InterPro" id="IPR018370">
    <property type="entry name" value="Chaperonin_Cpn60_CS"/>
</dbReference>
<dbReference type="NCBIfam" id="NF009489">
    <property type="entry name" value="PRK12851.1"/>
    <property type="match status" value="1"/>
</dbReference>
<dbReference type="Gene3D" id="1.10.560.10">
    <property type="entry name" value="GroEL-like equatorial domain"/>
    <property type="match status" value="1"/>
</dbReference>
<dbReference type="InterPro" id="IPR001844">
    <property type="entry name" value="Cpn60/GroEL"/>
</dbReference>
<dbReference type="NCBIfam" id="NF000592">
    <property type="entry name" value="PRK00013.1"/>
    <property type="match status" value="1"/>
</dbReference>
<accession>A0A284VMY5</accession>
<evidence type="ECO:0000256" key="5">
    <source>
        <dbReference type="RuleBase" id="RU000418"/>
    </source>
</evidence>
<dbReference type="STRING" id="1392998.ANME2D_03030"/>
<evidence type="ECO:0000256" key="4">
    <source>
        <dbReference type="ARBA" id="ARBA00023186"/>
    </source>
</evidence>
<sequence length="542" mass="58257">MAKQLIFNDDARHALLKGVDQLANTVKITLGPKGRYVVLSKSYGSPTISNDGVTIAKEIDLKDPYEDMGAKLVKEVATRTQDVAGDGTTTATLLAQAILHNGMKNITVGANPIEIKRGIDRATETVVKAIKSTSEEVKTKEKITQVATISANNDEIIGNLISDAMDKVGATGVITVEEAKSMDTTLEVVEGMQLDKGYISPYMATDKEGMEAVLENTLILLYDKKVSSMKEFLPVLEAVVKENRPLLIIAEDVEGEALATIVLNIIRGALKVCAIKAPGFGDERKEILEDIAVITGGKVISEELGMKLENTKLSDLGSAKKVRVTKDKTIIIEGEGKTEDIQRRISIIEGRVKLEESDYKKNDLKKRLGKLSGGVAVVNVGAATETELKEKKMRIDDALNATKAAIEEGVVAGGGIALLRAAKELDNLTLEGDQMIGVDIIRKAIEEPLKQIAANAGKEGSVVIEKLKAESNPNIGYDAKTDAYTDMIEAGIIDPVKVVRTALQNAASIAGLMLTTEALVADIPEKKSEMPMQMPGPESYMM</sequence>
<evidence type="ECO:0000313" key="6">
    <source>
        <dbReference type="EMBL" id="SNQ60588.1"/>
    </source>
</evidence>
<dbReference type="InterPro" id="IPR002423">
    <property type="entry name" value="Cpn60/GroEL/TCP-1"/>
</dbReference>
<dbReference type="GO" id="GO:0005524">
    <property type="term" value="F:ATP binding"/>
    <property type="evidence" value="ECO:0007669"/>
    <property type="project" value="UniProtKB-KW"/>
</dbReference>
<dbReference type="PRINTS" id="PR00298">
    <property type="entry name" value="CHAPERONIN60"/>
</dbReference>
<dbReference type="FunFam" id="3.50.7.10:FF:000001">
    <property type="entry name" value="60 kDa chaperonin"/>
    <property type="match status" value="1"/>
</dbReference>
<dbReference type="Proteomes" id="UP000218615">
    <property type="component" value="Unassembled WGS sequence"/>
</dbReference>
<dbReference type="CDD" id="cd03344">
    <property type="entry name" value="GroEL"/>
    <property type="match status" value="1"/>
</dbReference>
<dbReference type="SUPFAM" id="SSF48592">
    <property type="entry name" value="GroEL equatorial domain-like"/>
    <property type="match status" value="1"/>
</dbReference>
<proteinExistence type="inferred from homology"/>
<comment type="similarity">
    <text evidence="1 5">Belongs to the chaperonin (HSP60) family.</text>
</comment>
<keyword evidence="2" id="KW-0547">Nucleotide-binding</keyword>
<dbReference type="InterPro" id="IPR027410">
    <property type="entry name" value="TCP-1-like_intermed_sf"/>
</dbReference>
<dbReference type="SUPFAM" id="SSF52029">
    <property type="entry name" value="GroEL apical domain-like"/>
    <property type="match status" value="1"/>
</dbReference>